<gene>
    <name evidence="1" type="ORF">PL9214490084</name>
</gene>
<proteinExistence type="predicted"/>
<sequence>MLYSSGANYSQKLALFEVSLSIHKIQGGFMAEELTDCSYHPESQCQKLKIQVIRGR</sequence>
<dbReference type="AlphaFoldDB" id="A0A1J1LLP3"/>
<accession>A0A1J1LLP3</accession>
<reference evidence="2" key="1">
    <citation type="submission" date="2015-10" db="EMBL/GenBank/DDBJ databases">
        <authorList>
            <person name="Regsiter A."/>
            <person name="william w."/>
        </authorList>
    </citation>
    <scope>NUCLEOTIDE SEQUENCE [LARGE SCALE GENOMIC DNA]</scope>
</reference>
<dbReference type="EMBL" id="CZDF01000154">
    <property type="protein sequence ID" value="CUR32537.1"/>
    <property type="molecule type" value="Genomic_DNA"/>
</dbReference>
<organism evidence="1 2">
    <name type="scientific">Planktothrix tepida PCC 9214</name>
    <dbReference type="NCBI Taxonomy" id="671072"/>
    <lineage>
        <taxon>Bacteria</taxon>
        <taxon>Bacillati</taxon>
        <taxon>Cyanobacteriota</taxon>
        <taxon>Cyanophyceae</taxon>
        <taxon>Oscillatoriophycideae</taxon>
        <taxon>Oscillatoriales</taxon>
        <taxon>Microcoleaceae</taxon>
        <taxon>Planktothrix</taxon>
    </lineage>
</organism>
<keyword evidence="2" id="KW-1185">Reference proteome</keyword>
<protein>
    <submittedName>
        <fullName evidence="1">Uncharacterized protein</fullName>
    </submittedName>
</protein>
<evidence type="ECO:0000313" key="2">
    <source>
        <dbReference type="Proteomes" id="UP000184315"/>
    </source>
</evidence>
<name>A0A1J1LLP3_9CYAN</name>
<evidence type="ECO:0000313" key="1">
    <source>
        <dbReference type="EMBL" id="CUR32537.1"/>
    </source>
</evidence>
<dbReference type="Proteomes" id="UP000184315">
    <property type="component" value="Unassembled WGS sequence"/>
</dbReference>